<evidence type="ECO:0000313" key="3">
    <source>
        <dbReference type="Proteomes" id="UP000188929"/>
    </source>
</evidence>
<dbReference type="Proteomes" id="UP000188929">
    <property type="component" value="Unassembled WGS sequence"/>
</dbReference>
<sequence>MTVLGAEARLAEGRPTSEAMWFRFGLALIGLVTSQRRVTVLGAEARLAEARPRAKRRGSGRSEVAGAPVSAGGHGAEVPWERSE</sequence>
<organism evidence="2 3">
    <name type="scientific">Pseudofrankia asymbiotica</name>
    <dbReference type="NCBI Taxonomy" id="1834516"/>
    <lineage>
        <taxon>Bacteria</taxon>
        <taxon>Bacillati</taxon>
        <taxon>Actinomycetota</taxon>
        <taxon>Actinomycetes</taxon>
        <taxon>Frankiales</taxon>
        <taxon>Frankiaceae</taxon>
        <taxon>Pseudofrankia</taxon>
    </lineage>
</organism>
<proteinExistence type="predicted"/>
<reference evidence="3" key="1">
    <citation type="submission" date="2016-10" db="EMBL/GenBank/DDBJ databases">
        <title>Frankia sp. NRRL B-16386 Genome sequencing.</title>
        <authorList>
            <person name="Ghodhbane-Gtari F."/>
            <person name="Swanson E."/>
            <person name="Gueddou A."/>
            <person name="Hezbri K."/>
            <person name="Ktari K."/>
            <person name="Nouioui I."/>
            <person name="Morris K."/>
            <person name="Simpson S."/>
            <person name="Abebe-Akele F."/>
            <person name="Thomas K."/>
            <person name="Gtari M."/>
            <person name="Tisa L.S."/>
        </authorList>
    </citation>
    <scope>NUCLEOTIDE SEQUENCE [LARGE SCALE GENOMIC DNA]</scope>
    <source>
        <strain evidence="3">NRRL B-16386</strain>
    </source>
</reference>
<evidence type="ECO:0000256" key="1">
    <source>
        <dbReference type="SAM" id="MobiDB-lite"/>
    </source>
</evidence>
<feature type="region of interest" description="Disordered" evidence="1">
    <location>
        <begin position="49"/>
        <end position="84"/>
    </location>
</feature>
<dbReference type="EMBL" id="MOMC01000013">
    <property type="protein sequence ID" value="ONH32089.1"/>
    <property type="molecule type" value="Genomic_DNA"/>
</dbReference>
<gene>
    <name evidence="2" type="ORF">BL253_06170</name>
</gene>
<dbReference type="AlphaFoldDB" id="A0A1V2IGQ0"/>
<keyword evidence="3" id="KW-1185">Reference proteome</keyword>
<protein>
    <submittedName>
        <fullName evidence="2">Uncharacterized protein</fullName>
    </submittedName>
</protein>
<name>A0A1V2IGQ0_9ACTN</name>
<evidence type="ECO:0000313" key="2">
    <source>
        <dbReference type="EMBL" id="ONH32089.1"/>
    </source>
</evidence>
<accession>A0A1V2IGQ0</accession>
<comment type="caution">
    <text evidence="2">The sequence shown here is derived from an EMBL/GenBank/DDBJ whole genome shotgun (WGS) entry which is preliminary data.</text>
</comment>